<comment type="caution">
    <text evidence="4">The sequence shown here is derived from an EMBL/GenBank/DDBJ whole genome shotgun (WGS) entry which is preliminary data.</text>
</comment>
<proteinExistence type="predicted"/>
<reference evidence="4 5" key="1">
    <citation type="journal article" date="2021" name="Sci. Rep.">
        <title>Chromosome anchoring in Senegalese sole (Solea senegalensis) reveals sex-associated markers and genome rearrangements in flatfish.</title>
        <authorList>
            <person name="Guerrero-Cozar I."/>
            <person name="Gomez-Garrido J."/>
            <person name="Berbel C."/>
            <person name="Martinez-Blanch J.F."/>
            <person name="Alioto T."/>
            <person name="Claros M.G."/>
            <person name="Gagnaire P.A."/>
            <person name="Manchado M."/>
        </authorList>
    </citation>
    <scope>NUCLEOTIDE SEQUENCE [LARGE SCALE GENOMIC DNA]</scope>
    <source>
        <strain evidence="4">Sse05_10M</strain>
    </source>
</reference>
<dbReference type="Pfam" id="PF00059">
    <property type="entry name" value="Lectin_C"/>
    <property type="match status" value="1"/>
</dbReference>
<evidence type="ECO:0000256" key="1">
    <source>
        <dbReference type="ARBA" id="ARBA00022734"/>
    </source>
</evidence>
<dbReference type="GO" id="GO:0030246">
    <property type="term" value="F:carbohydrate binding"/>
    <property type="evidence" value="ECO:0007669"/>
    <property type="project" value="UniProtKB-KW"/>
</dbReference>
<sequence>MDGRAGFDASNNKRNLYTVVVVTLGLLCILQAVLNISLRLAFDGDESKRKLNTIDDYTHQGWLYFNQSVYYISSVENSWQDSRDDCLQRGADLIIVNSKEEHEFTRLFRQSSWIGLTDTETEGTWKWVDGTLLRQSFWFAGEPNSYQGKNEDCGHTKFFAHENSWNDVECAKNNFWICEKTMAS</sequence>
<dbReference type="Proteomes" id="UP000693946">
    <property type="component" value="Linkage Group LG6"/>
</dbReference>
<dbReference type="InterPro" id="IPR033989">
    <property type="entry name" value="CD209-like_CTLD"/>
</dbReference>
<evidence type="ECO:0000256" key="2">
    <source>
        <dbReference type="SAM" id="Phobius"/>
    </source>
</evidence>
<keyword evidence="2" id="KW-0472">Membrane</keyword>
<keyword evidence="2" id="KW-0812">Transmembrane</keyword>
<dbReference type="InterPro" id="IPR050111">
    <property type="entry name" value="C-type_lectin/snaclec_domain"/>
</dbReference>
<accession>A0AAV6QBN0</accession>
<evidence type="ECO:0000313" key="4">
    <source>
        <dbReference type="EMBL" id="KAG7487044.1"/>
    </source>
</evidence>
<dbReference type="SMART" id="SM00034">
    <property type="entry name" value="CLECT"/>
    <property type="match status" value="1"/>
</dbReference>
<dbReference type="InterPro" id="IPR001304">
    <property type="entry name" value="C-type_lectin-like"/>
</dbReference>
<dbReference type="AlphaFoldDB" id="A0AAV6QBN0"/>
<dbReference type="CDD" id="cd03590">
    <property type="entry name" value="CLECT_DC-SIGN_like"/>
    <property type="match status" value="1"/>
</dbReference>
<organism evidence="4 5">
    <name type="scientific">Solea senegalensis</name>
    <name type="common">Senegalese sole</name>
    <dbReference type="NCBI Taxonomy" id="28829"/>
    <lineage>
        <taxon>Eukaryota</taxon>
        <taxon>Metazoa</taxon>
        <taxon>Chordata</taxon>
        <taxon>Craniata</taxon>
        <taxon>Vertebrata</taxon>
        <taxon>Euteleostomi</taxon>
        <taxon>Actinopterygii</taxon>
        <taxon>Neopterygii</taxon>
        <taxon>Teleostei</taxon>
        <taxon>Neoteleostei</taxon>
        <taxon>Acanthomorphata</taxon>
        <taxon>Carangaria</taxon>
        <taxon>Pleuronectiformes</taxon>
        <taxon>Pleuronectoidei</taxon>
        <taxon>Soleidae</taxon>
        <taxon>Solea</taxon>
    </lineage>
</organism>
<feature type="domain" description="C-type lectin" evidence="3">
    <location>
        <begin position="65"/>
        <end position="179"/>
    </location>
</feature>
<keyword evidence="2" id="KW-1133">Transmembrane helix</keyword>
<keyword evidence="5" id="KW-1185">Reference proteome</keyword>
<protein>
    <recommendedName>
        <fullName evidence="3">C-type lectin domain-containing protein</fullName>
    </recommendedName>
</protein>
<dbReference type="EMBL" id="JAGKHQ010000018">
    <property type="protein sequence ID" value="KAG7487044.1"/>
    <property type="molecule type" value="Genomic_DNA"/>
</dbReference>
<dbReference type="InterPro" id="IPR018378">
    <property type="entry name" value="C-type_lectin_CS"/>
</dbReference>
<dbReference type="PROSITE" id="PS50041">
    <property type="entry name" value="C_TYPE_LECTIN_2"/>
    <property type="match status" value="1"/>
</dbReference>
<feature type="transmembrane region" description="Helical" evidence="2">
    <location>
        <begin position="16"/>
        <end position="42"/>
    </location>
</feature>
<evidence type="ECO:0000259" key="3">
    <source>
        <dbReference type="PROSITE" id="PS50041"/>
    </source>
</evidence>
<keyword evidence="1" id="KW-0430">Lectin</keyword>
<gene>
    <name evidence="4" type="ORF">JOB18_045527</name>
</gene>
<dbReference type="PROSITE" id="PS00615">
    <property type="entry name" value="C_TYPE_LECTIN_1"/>
    <property type="match status" value="1"/>
</dbReference>
<evidence type="ECO:0000313" key="5">
    <source>
        <dbReference type="Proteomes" id="UP000693946"/>
    </source>
</evidence>
<name>A0AAV6QBN0_SOLSE</name>
<dbReference type="PANTHER" id="PTHR22803">
    <property type="entry name" value="MANNOSE, PHOSPHOLIPASE, LECTIN RECEPTOR RELATED"/>
    <property type="match status" value="1"/>
</dbReference>